<evidence type="ECO:0000313" key="3">
    <source>
        <dbReference type="Proteomes" id="UP000321532"/>
    </source>
</evidence>
<dbReference type="EMBL" id="BJYS01000046">
    <property type="protein sequence ID" value="GEO06899.1"/>
    <property type="molecule type" value="Genomic_DNA"/>
</dbReference>
<feature type="region of interest" description="Disordered" evidence="1">
    <location>
        <begin position="1"/>
        <end position="38"/>
    </location>
</feature>
<feature type="compositionally biased region" description="Polar residues" evidence="1">
    <location>
        <begin position="26"/>
        <end position="36"/>
    </location>
</feature>
<accession>A0A512B4L3</accession>
<sequence>MFNCSPQQKTEEKEPATLNTPAPLPSETTKAQNTAPATIAGKTKVLAKSGAGKKKENKTYELLQRQLAGFKFEAFAVKDKYQGQAAPLDLVSHEDARLYRKTLTRGLATGSNFAGKYTLVSIDCGSPCLNNYIIETQTGKVVDKVQSNAGISYRPDSRLLLVNPPSQTTNYEACPECRPAVYVMENGLLYTAKLIR</sequence>
<name>A0A512B4L3_9BACT</name>
<organism evidence="2 3">
    <name type="scientific">Adhaeribacter aerolatus</name>
    <dbReference type="NCBI Taxonomy" id="670289"/>
    <lineage>
        <taxon>Bacteria</taxon>
        <taxon>Pseudomonadati</taxon>
        <taxon>Bacteroidota</taxon>
        <taxon>Cytophagia</taxon>
        <taxon>Cytophagales</taxon>
        <taxon>Hymenobacteraceae</taxon>
        <taxon>Adhaeribacter</taxon>
    </lineage>
</organism>
<dbReference type="AlphaFoldDB" id="A0A512B4L3"/>
<evidence type="ECO:0000256" key="1">
    <source>
        <dbReference type="SAM" id="MobiDB-lite"/>
    </source>
</evidence>
<gene>
    <name evidence="2" type="ORF">AAE02nite_45630</name>
</gene>
<proteinExistence type="predicted"/>
<dbReference type="OrthoDB" id="8757135at2"/>
<dbReference type="Proteomes" id="UP000321532">
    <property type="component" value="Unassembled WGS sequence"/>
</dbReference>
<keyword evidence="3" id="KW-1185">Reference proteome</keyword>
<comment type="caution">
    <text evidence="2">The sequence shown here is derived from an EMBL/GenBank/DDBJ whole genome shotgun (WGS) entry which is preliminary data.</text>
</comment>
<reference evidence="2 3" key="1">
    <citation type="submission" date="2019-07" db="EMBL/GenBank/DDBJ databases">
        <title>Whole genome shotgun sequence of Adhaeribacter aerolatus NBRC 106133.</title>
        <authorList>
            <person name="Hosoyama A."/>
            <person name="Uohara A."/>
            <person name="Ohji S."/>
            <person name="Ichikawa N."/>
        </authorList>
    </citation>
    <scope>NUCLEOTIDE SEQUENCE [LARGE SCALE GENOMIC DNA]</scope>
    <source>
        <strain evidence="2 3">NBRC 106133</strain>
    </source>
</reference>
<protein>
    <submittedName>
        <fullName evidence="2">Uncharacterized protein</fullName>
    </submittedName>
</protein>
<evidence type="ECO:0000313" key="2">
    <source>
        <dbReference type="EMBL" id="GEO06899.1"/>
    </source>
</evidence>